<name>A0A6J0WF71_ODOVR</name>
<feature type="transmembrane region" description="Helical" evidence="16">
    <location>
        <begin position="468"/>
        <end position="494"/>
    </location>
</feature>
<evidence type="ECO:0000256" key="13">
    <source>
        <dbReference type="ARBA" id="ARBA00023224"/>
    </source>
</evidence>
<feature type="region of interest" description="Disordered" evidence="15">
    <location>
        <begin position="18"/>
        <end position="61"/>
    </location>
</feature>
<dbReference type="InterPro" id="IPR000276">
    <property type="entry name" value="GPCR_Rhodpsn"/>
</dbReference>
<organism evidence="18 19">
    <name type="scientific">Odocoileus virginianus</name>
    <name type="common">White-tailed deer</name>
    <dbReference type="NCBI Taxonomy" id="9874"/>
    <lineage>
        <taxon>Eukaryota</taxon>
        <taxon>Metazoa</taxon>
        <taxon>Chordata</taxon>
        <taxon>Craniata</taxon>
        <taxon>Vertebrata</taxon>
        <taxon>Euteleostomi</taxon>
        <taxon>Mammalia</taxon>
        <taxon>Eutheria</taxon>
        <taxon>Laurasiatheria</taxon>
        <taxon>Artiodactyla</taxon>
        <taxon>Ruminantia</taxon>
        <taxon>Pecora</taxon>
        <taxon>Cervidae</taxon>
        <taxon>Odocoileinae</taxon>
        <taxon>Odocoileus</taxon>
    </lineage>
</organism>
<feature type="transmembrane region" description="Helical" evidence="16">
    <location>
        <begin position="369"/>
        <end position="388"/>
    </location>
</feature>
<evidence type="ECO:0000256" key="9">
    <source>
        <dbReference type="ARBA" id="ARBA00023136"/>
    </source>
</evidence>
<dbReference type="CDD" id="cd15224">
    <property type="entry name" value="7tmA_OR6B-like"/>
    <property type="match status" value="1"/>
</dbReference>
<keyword evidence="18" id="KW-1185">Reference proteome</keyword>
<evidence type="ECO:0000256" key="3">
    <source>
        <dbReference type="ARBA" id="ARBA00022475"/>
    </source>
</evidence>
<keyword evidence="11 14" id="KW-0675">Receptor</keyword>
<keyword evidence="8 14" id="KW-0297">G-protein coupled receptor</keyword>
<dbReference type="KEGG" id="ovr:110128943"/>
<evidence type="ECO:0000256" key="16">
    <source>
        <dbReference type="SAM" id="Phobius"/>
    </source>
</evidence>
<evidence type="ECO:0000256" key="6">
    <source>
        <dbReference type="ARBA" id="ARBA00022725"/>
    </source>
</evidence>
<feature type="domain" description="G-protein coupled receptors family 1 profile" evidence="17">
    <location>
        <begin position="308"/>
        <end position="558"/>
    </location>
</feature>
<dbReference type="InterPro" id="IPR050939">
    <property type="entry name" value="Olfactory_GPCR1"/>
</dbReference>
<dbReference type="Proteomes" id="UP001652640">
    <property type="component" value="Chromosome 7"/>
</dbReference>
<reference evidence="18" key="1">
    <citation type="journal article" date="2022" name="J. Hered.">
        <title>A De Novo Chromosome-Level Genome Assembly of the White-Tailed Deer, Odocoileus Virginianus.</title>
        <authorList>
            <person name="London E.W."/>
            <person name="Roca A.L."/>
            <person name="Novakofski J.E."/>
            <person name="Mateus-Pinilla N.E."/>
        </authorList>
    </citation>
    <scope>NUCLEOTIDE SEQUENCE [LARGE SCALE GENOMIC DNA]</scope>
</reference>
<dbReference type="Pfam" id="PF13853">
    <property type="entry name" value="7tm_4"/>
    <property type="match status" value="1"/>
</dbReference>
<comment type="similarity">
    <text evidence="14">Belongs to the G-protein coupled receptor 1 family.</text>
</comment>
<evidence type="ECO:0000256" key="2">
    <source>
        <dbReference type="ARBA" id="ARBA00004651"/>
    </source>
</evidence>
<keyword evidence="6" id="KW-0552">Olfaction</keyword>
<evidence type="ECO:0000256" key="10">
    <source>
        <dbReference type="ARBA" id="ARBA00023157"/>
    </source>
</evidence>
<evidence type="ECO:0000256" key="1">
    <source>
        <dbReference type="ARBA" id="ARBA00003929"/>
    </source>
</evidence>
<sequence>MSDGSLGNCSLQRLSCRTGLSGDRSAARPPELTVRSRRGRRGTPHTELAQDSRSGPWPGPFLQPQLWPMLGSGSRPRPLCCTKHLLGKENVHWRSAGEEGFPLRSVPSPAADKADHTGGGLASLGELRPHGSSAGPWEEGGEPSPVPSSSCSSVLVGTHPDGRGEPDCPGGSGVHPRARRPELSLGTRDQAGSLTGRVPTPEIFRPPNRQTGPRQGWSAPGSTPGPCRLSVAETTPHICAHSDPGCQQPGLCPDCAGVKGGRAMRAPSAGANHSEVTEFILVGFPGSLGLHVCLLVLFLLVYLLTITENLLIIAVVHASPALHKPMYVFLSNLSFLEVWYVSVTVPRMLLSLVVPGSRHISFAGCMAQLYFFLALACTECALLGVMAYDRYVAICHPLRYQAIMSPSLCSLLAAGSWLSGFTISVGKVFFIARLGYCGPNIMNHFFCDVSPLLNLACSDVALAELVDFLLALLILLGPLLLTVSSYTAIISAVLRVPSAAGRHKAFSTCAAHLAVVVIFYSASLFIYARPRAIYSFDLHKLVSVVYTVLTPLLNPIIYCLRNREVKAALHKVVRRAAQARGAAS</sequence>
<proteinExistence type="inferred from homology"/>
<dbReference type="InterPro" id="IPR017452">
    <property type="entry name" value="GPCR_Rhodpsn_7TM"/>
</dbReference>
<dbReference type="GO" id="GO:0004984">
    <property type="term" value="F:olfactory receptor activity"/>
    <property type="evidence" value="ECO:0007669"/>
    <property type="project" value="InterPro"/>
</dbReference>
<comment type="subcellular location">
    <subcellularLocation>
        <location evidence="2">Cell membrane</location>
        <topology evidence="2">Multi-pass membrane protein</topology>
    </subcellularLocation>
</comment>
<protein>
    <submittedName>
        <fullName evidence="19">Olfactory receptor 226-like</fullName>
    </submittedName>
</protein>
<feature type="region of interest" description="Disordered" evidence="15">
    <location>
        <begin position="99"/>
        <end position="227"/>
    </location>
</feature>
<dbReference type="InParanoid" id="A0A6J0WF71"/>
<dbReference type="PROSITE" id="PS50262">
    <property type="entry name" value="G_PROTEIN_RECEP_F1_2"/>
    <property type="match status" value="1"/>
</dbReference>
<evidence type="ECO:0000259" key="17">
    <source>
        <dbReference type="PROSITE" id="PS50262"/>
    </source>
</evidence>
<dbReference type="PRINTS" id="PR00245">
    <property type="entry name" value="OLFACTORYR"/>
</dbReference>
<evidence type="ECO:0000313" key="19">
    <source>
        <dbReference type="RefSeq" id="XP_020735671.2"/>
    </source>
</evidence>
<evidence type="ECO:0000256" key="4">
    <source>
        <dbReference type="ARBA" id="ARBA00022606"/>
    </source>
</evidence>
<evidence type="ECO:0000313" key="18">
    <source>
        <dbReference type="Proteomes" id="UP001652640"/>
    </source>
</evidence>
<evidence type="ECO:0000256" key="5">
    <source>
        <dbReference type="ARBA" id="ARBA00022692"/>
    </source>
</evidence>
<feature type="transmembrane region" description="Helical" evidence="16">
    <location>
        <begin position="288"/>
        <end position="315"/>
    </location>
</feature>
<evidence type="ECO:0000256" key="8">
    <source>
        <dbReference type="ARBA" id="ARBA00023040"/>
    </source>
</evidence>
<keyword evidence="5 14" id="KW-0812">Transmembrane</keyword>
<feature type="transmembrane region" description="Helical" evidence="16">
    <location>
        <begin position="408"/>
        <end position="432"/>
    </location>
</feature>
<accession>A0A6J0WF71</accession>
<gene>
    <name evidence="19" type="primary">LOC110128943</name>
</gene>
<evidence type="ECO:0000256" key="7">
    <source>
        <dbReference type="ARBA" id="ARBA00022989"/>
    </source>
</evidence>
<feature type="transmembrane region" description="Helical" evidence="16">
    <location>
        <begin position="540"/>
        <end position="560"/>
    </location>
</feature>
<keyword evidence="10" id="KW-1015">Disulfide bond</keyword>
<dbReference type="GO" id="GO:0004930">
    <property type="term" value="F:G protein-coupled receptor activity"/>
    <property type="evidence" value="ECO:0007669"/>
    <property type="project" value="UniProtKB-KW"/>
</dbReference>
<keyword evidence="12" id="KW-0325">Glycoprotein</keyword>
<dbReference type="GO" id="GO:0005886">
    <property type="term" value="C:plasma membrane"/>
    <property type="evidence" value="ECO:0007669"/>
    <property type="project" value="UniProtKB-SubCell"/>
</dbReference>
<dbReference type="GeneID" id="110128943"/>
<dbReference type="PANTHER" id="PTHR24242:SF359">
    <property type="entry name" value="ODORANT RECEPTOR-RELATED"/>
    <property type="match status" value="1"/>
</dbReference>
<dbReference type="PANTHER" id="PTHR24242">
    <property type="entry name" value="G-PROTEIN COUPLED RECEPTOR"/>
    <property type="match status" value="1"/>
</dbReference>
<feature type="transmembrane region" description="Helical" evidence="16">
    <location>
        <begin position="327"/>
        <end position="349"/>
    </location>
</feature>
<keyword evidence="4" id="KW-0716">Sensory transduction</keyword>
<keyword evidence="3" id="KW-1003">Cell membrane</keyword>
<dbReference type="OrthoDB" id="9447100at2759"/>
<evidence type="ECO:0000256" key="15">
    <source>
        <dbReference type="SAM" id="MobiDB-lite"/>
    </source>
</evidence>
<dbReference type="RefSeq" id="XP_020735671.2">
    <property type="nucleotide sequence ID" value="XM_020880012.2"/>
</dbReference>
<evidence type="ECO:0000256" key="14">
    <source>
        <dbReference type="RuleBase" id="RU000688"/>
    </source>
</evidence>
<keyword evidence="9 16" id="KW-0472">Membrane</keyword>
<dbReference type="AlphaFoldDB" id="A0A6J0WF71"/>
<keyword evidence="13 14" id="KW-0807">Transducer</keyword>
<reference evidence="19" key="2">
    <citation type="submission" date="2025-08" db="UniProtKB">
        <authorList>
            <consortium name="RefSeq"/>
        </authorList>
    </citation>
    <scope>IDENTIFICATION</scope>
    <source>
        <tissue evidence="19">Tongue muscle</tissue>
    </source>
</reference>
<keyword evidence="7 16" id="KW-1133">Transmembrane helix</keyword>
<feature type="transmembrane region" description="Helical" evidence="16">
    <location>
        <begin position="506"/>
        <end position="528"/>
    </location>
</feature>
<evidence type="ECO:0000256" key="12">
    <source>
        <dbReference type="ARBA" id="ARBA00023180"/>
    </source>
</evidence>
<dbReference type="PRINTS" id="PR00237">
    <property type="entry name" value="GPCRRHODOPSN"/>
</dbReference>
<dbReference type="SUPFAM" id="SSF81321">
    <property type="entry name" value="Family A G protein-coupled receptor-like"/>
    <property type="match status" value="1"/>
</dbReference>
<dbReference type="PROSITE" id="PS00237">
    <property type="entry name" value="G_PROTEIN_RECEP_F1_1"/>
    <property type="match status" value="1"/>
</dbReference>
<dbReference type="Gene3D" id="1.20.1070.10">
    <property type="entry name" value="Rhodopsin 7-helix transmembrane proteins"/>
    <property type="match status" value="1"/>
</dbReference>
<dbReference type="InterPro" id="IPR000725">
    <property type="entry name" value="Olfact_rcpt"/>
</dbReference>
<evidence type="ECO:0000256" key="11">
    <source>
        <dbReference type="ARBA" id="ARBA00023170"/>
    </source>
</evidence>
<comment type="function">
    <text evidence="1">Putative odorant or sperm cell receptor.</text>
</comment>